<protein>
    <submittedName>
        <fullName evidence="2">(African queen) hypothetical protein</fullName>
    </submittedName>
</protein>
<gene>
    <name evidence="2" type="ORF">DCHRY22_LOCUS12125</name>
</gene>
<feature type="region of interest" description="Disordered" evidence="1">
    <location>
        <begin position="68"/>
        <end position="122"/>
    </location>
</feature>
<evidence type="ECO:0000256" key="1">
    <source>
        <dbReference type="SAM" id="MobiDB-lite"/>
    </source>
</evidence>
<feature type="compositionally biased region" description="Polar residues" evidence="1">
    <location>
        <begin position="16"/>
        <end position="26"/>
    </location>
</feature>
<proteinExistence type="predicted"/>
<dbReference type="EMBL" id="CAKASE010000075">
    <property type="protein sequence ID" value="CAG9576956.1"/>
    <property type="molecule type" value="Genomic_DNA"/>
</dbReference>
<organism evidence="2 3">
    <name type="scientific">Danaus chrysippus</name>
    <name type="common">African queen</name>
    <dbReference type="NCBI Taxonomy" id="151541"/>
    <lineage>
        <taxon>Eukaryota</taxon>
        <taxon>Metazoa</taxon>
        <taxon>Ecdysozoa</taxon>
        <taxon>Arthropoda</taxon>
        <taxon>Hexapoda</taxon>
        <taxon>Insecta</taxon>
        <taxon>Pterygota</taxon>
        <taxon>Neoptera</taxon>
        <taxon>Endopterygota</taxon>
        <taxon>Lepidoptera</taxon>
        <taxon>Glossata</taxon>
        <taxon>Ditrysia</taxon>
        <taxon>Papilionoidea</taxon>
        <taxon>Nymphalidae</taxon>
        <taxon>Danainae</taxon>
        <taxon>Danaini</taxon>
        <taxon>Danaina</taxon>
        <taxon>Danaus</taxon>
        <taxon>Anosia</taxon>
    </lineage>
</organism>
<dbReference type="AlphaFoldDB" id="A0A8J2W2Y6"/>
<feature type="compositionally biased region" description="Basic and acidic residues" evidence="1">
    <location>
        <begin position="1"/>
        <end position="15"/>
    </location>
</feature>
<evidence type="ECO:0000313" key="2">
    <source>
        <dbReference type="EMBL" id="CAG9576956.1"/>
    </source>
</evidence>
<dbReference type="Proteomes" id="UP000789524">
    <property type="component" value="Unassembled WGS sequence"/>
</dbReference>
<comment type="caution">
    <text evidence="2">The sequence shown here is derived from an EMBL/GenBank/DDBJ whole genome shotgun (WGS) entry which is preliminary data.</text>
</comment>
<reference evidence="2" key="1">
    <citation type="submission" date="2021-09" db="EMBL/GenBank/DDBJ databases">
        <authorList>
            <person name="Martin H S."/>
        </authorList>
    </citation>
    <scope>NUCLEOTIDE SEQUENCE</scope>
</reference>
<dbReference type="OrthoDB" id="10672013at2759"/>
<accession>A0A8J2W2Y6</accession>
<evidence type="ECO:0000313" key="3">
    <source>
        <dbReference type="Proteomes" id="UP000789524"/>
    </source>
</evidence>
<feature type="compositionally biased region" description="Basic and acidic residues" evidence="1">
    <location>
        <begin position="68"/>
        <end position="92"/>
    </location>
</feature>
<feature type="region of interest" description="Disordered" evidence="1">
    <location>
        <begin position="1"/>
        <end position="26"/>
    </location>
</feature>
<keyword evidence="3" id="KW-1185">Reference proteome</keyword>
<name>A0A8J2W2Y6_9NEOP</name>
<sequence length="122" mass="14232">MKIISKETRENETVRYSRQPLKQRSNPEIYESLQDLIDEPPPPPSIETLPRNKTVPFKKQLSLPDGACNDRKITCPTERPRYPLPHETERTEVPPLLPKRSNFATMPTRTPKLRRMQPPMSM</sequence>